<dbReference type="InterPro" id="IPR036986">
    <property type="entry name" value="S4_RNA-bd_sf"/>
</dbReference>
<evidence type="ECO:0000256" key="2">
    <source>
        <dbReference type="ARBA" id="ARBA00022884"/>
    </source>
</evidence>
<accession>A0A9D1KRR3</accession>
<dbReference type="PROSITE" id="PS50889">
    <property type="entry name" value="S4"/>
    <property type="match status" value="1"/>
</dbReference>
<evidence type="ECO:0000313" key="8">
    <source>
        <dbReference type="Proteomes" id="UP000824160"/>
    </source>
</evidence>
<dbReference type="SUPFAM" id="SSF55120">
    <property type="entry name" value="Pseudouridine synthase"/>
    <property type="match status" value="1"/>
</dbReference>
<dbReference type="Gene3D" id="3.30.70.1560">
    <property type="entry name" value="Alpha-L RNA-binding motif"/>
    <property type="match status" value="1"/>
</dbReference>
<dbReference type="FunFam" id="3.10.290.10:FF:000003">
    <property type="entry name" value="Pseudouridine synthase"/>
    <property type="match status" value="1"/>
</dbReference>
<dbReference type="InterPro" id="IPR050343">
    <property type="entry name" value="RsuA_PseudoU_synthase"/>
</dbReference>
<dbReference type="Pfam" id="PF01479">
    <property type="entry name" value="S4"/>
    <property type="match status" value="1"/>
</dbReference>
<comment type="caution">
    <text evidence="7">The sequence shown here is derived from an EMBL/GenBank/DDBJ whole genome shotgun (WGS) entry which is preliminary data.</text>
</comment>
<evidence type="ECO:0000313" key="7">
    <source>
        <dbReference type="EMBL" id="HIT93731.1"/>
    </source>
</evidence>
<comment type="similarity">
    <text evidence="1 5">Belongs to the pseudouridine synthase RsuA family.</text>
</comment>
<name>A0A9D1KRR3_9FIRM</name>
<dbReference type="CDD" id="cd00165">
    <property type="entry name" value="S4"/>
    <property type="match status" value="1"/>
</dbReference>
<proteinExistence type="inferred from homology"/>
<dbReference type="NCBIfam" id="TIGR00093">
    <property type="entry name" value="pseudouridine synthase"/>
    <property type="match status" value="1"/>
</dbReference>
<evidence type="ECO:0000256" key="3">
    <source>
        <dbReference type="ARBA" id="ARBA00023235"/>
    </source>
</evidence>
<dbReference type="GO" id="GO:0000455">
    <property type="term" value="P:enzyme-directed rRNA pseudouridine synthesis"/>
    <property type="evidence" value="ECO:0007669"/>
    <property type="project" value="UniProtKB-ARBA"/>
</dbReference>
<dbReference type="GO" id="GO:0005829">
    <property type="term" value="C:cytosol"/>
    <property type="evidence" value="ECO:0007669"/>
    <property type="project" value="UniProtKB-ARBA"/>
</dbReference>
<dbReference type="PROSITE" id="PS01149">
    <property type="entry name" value="PSI_RSU"/>
    <property type="match status" value="1"/>
</dbReference>
<reference evidence="7" key="2">
    <citation type="journal article" date="2021" name="PeerJ">
        <title>Extensive microbial diversity within the chicken gut microbiome revealed by metagenomics and culture.</title>
        <authorList>
            <person name="Gilroy R."/>
            <person name="Ravi A."/>
            <person name="Getino M."/>
            <person name="Pursley I."/>
            <person name="Horton D.L."/>
            <person name="Alikhan N.F."/>
            <person name="Baker D."/>
            <person name="Gharbi K."/>
            <person name="Hall N."/>
            <person name="Watson M."/>
            <person name="Adriaenssens E.M."/>
            <person name="Foster-Nyarko E."/>
            <person name="Jarju S."/>
            <person name="Secka A."/>
            <person name="Antonio M."/>
            <person name="Oren A."/>
            <person name="Chaudhuri R.R."/>
            <person name="La Ragione R."/>
            <person name="Hildebrand F."/>
            <person name="Pallen M.J."/>
        </authorList>
    </citation>
    <scope>NUCLEOTIDE SEQUENCE</scope>
    <source>
        <strain evidence="7">ChiBcec7-5410</strain>
    </source>
</reference>
<dbReference type="InterPro" id="IPR018496">
    <property type="entry name" value="PsdUridine_synth_RsuA/RluB_CS"/>
</dbReference>
<dbReference type="AlphaFoldDB" id="A0A9D1KRR3"/>
<dbReference type="GO" id="GO:0003723">
    <property type="term" value="F:RNA binding"/>
    <property type="evidence" value="ECO:0007669"/>
    <property type="project" value="UniProtKB-KW"/>
</dbReference>
<dbReference type="InterPro" id="IPR000748">
    <property type="entry name" value="PsdUridine_synth_RsuA/RluB/E/F"/>
</dbReference>
<dbReference type="Pfam" id="PF00849">
    <property type="entry name" value="PseudoU_synth_2"/>
    <property type="match status" value="1"/>
</dbReference>
<dbReference type="EC" id="5.4.99.-" evidence="5"/>
<gene>
    <name evidence="7" type="ORF">IAC43_00945</name>
</gene>
<dbReference type="Gene3D" id="3.30.70.580">
    <property type="entry name" value="Pseudouridine synthase I, catalytic domain, N-terminal subdomain"/>
    <property type="match status" value="1"/>
</dbReference>
<keyword evidence="2 4" id="KW-0694">RNA-binding</keyword>
<dbReference type="InterPro" id="IPR020103">
    <property type="entry name" value="PsdUridine_synth_cat_dom_sf"/>
</dbReference>
<evidence type="ECO:0000256" key="4">
    <source>
        <dbReference type="PROSITE-ProRule" id="PRU00182"/>
    </source>
</evidence>
<dbReference type="PANTHER" id="PTHR47683">
    <property type="entry name" value="PSEUDOURIDINE SYNTHASE FAMILY PROTEIN-RELATED"/>
    <property type="match status" value="1"/>
</dbReference>
<dbReference type="PANTHER" id="PTHR47683:SF2">
    <property type="entry name" value="RNA-BINDING S4 DOMAIN-CONTAINING PROTEIN"/>
    <property type="match status" value="1"/>
</dbReference>
<organism evidence="7 8">
    <name type="scientific">Candidatus Faecivivens stercoripullorum</name>
    <dbReference type="NCBI Taxonomy" id="2840805"/>
    <lineage>
        <taxon>Bacteria</taxon>
        <taxon>Bacillati</taxon>
        <taxon>Bacillota</taxon>
        <taxon>Clostridia</taxon>
        <taxon>Eubacteriales</taxon>
        <taxon>Oscillospiraceae</taxon>
        <taxon>Oscillospiraceae incertae sedis</taxon>
        <taxon>Candidatus Faecivivens</taxon>
    </lineage>
</organism>
<keyword evidence="3 5" id="KW-0413">Isomerase</keyword>
<evidence type="ECO:0000256" key="5">
    <source>
        <dbReference type="RuleBase" id="RU003887"/>
    </source>
</evidence>
<dbReference type="InterPro" id="IPR006145">
    <property type="entry name" value="PsdUridine_synth_RsuA/RluA"/>
</dbReference>
<evidence type="ECO:0000256" key="1">
    <source>
        <dbReference type="ARBA" id="ARBA00008348"/>
    </source>
</evidence>
<sequence length="256" mass="28557">MMEVRVQKIISDAGVCSRRKAEELIAQGKVKVNGHPAVIGQKADPYRDLITVGGEKIPTPREQRSVYLMLYKPRGYLTAMSDDRGRKCVSELVEDIPERVYPVGRLDLNSEGLLLMTNNGEFANLITHPSHEIPKCYRVTVHSAVTDEQQVALATGIDLDGRKTAPAEVRVVTEEEGRTVMLITIVEGRNREIRRMCEAVGLEVARLKRISIGSLRLGMLQPGKYRELTDEEVGQLISAARSNTNKAVGRPRSRRK</sequence>
<dbReference type="CDD" id="cd02870">
    <property type="entry name" value="PseudoU_synth_RsuA_like"/>
    <property type="match status" value="1"/>
</dbReference>
<dbReference type="GO" id="GO:0120159">
    <property type="term" value="F:rRNA pseudouridine synthase activity"/>
    <property type="evidence" value="ECO:0007669"/>
    <property type="project" value="UniProtKB-ARBA"/>
</dbReference>
<reference evidence="7" key="1">
    <citation type="submission" date="2020-10" db="EMBL/GenBank/DDBJ databases">
        <authorList>
            <person name="Gilroy R."/>
        </authorList>
    </citation>
    <scope>NUCLEOTIDE SEQUENCE</scope>
    <source>
        <strain evidence="7">ChiBcec7-5410</strain>
    </source>
</reference>
<evidence type="ECO:0000259" key="6">
    <source>
        <dbReference type="SMART" id="SM00363"/>
    </source>
</evidence>
<feature type="domain" description="RNA-binding S4" evidence="6">
    <location>
        <begin position="4"/>
        <end position="65"/>
    </location>
</feature>
<protein>
    <recommendedName>
        <fullName evidence="5">Pseudouridine synthase</fullName>
        <ecNumber evidence="5">5.4.99.-</ecNumber>
    </recommendedName>
</protein>
<dbReference type="EMBL" id="DVLW01000027">
    <property type="protein sequence ID" value="HIT93731.1"/>
    <property type="molecule type" value="Genomic_DNA"/>
</dbReference>
<dbReference type="InterPro" id="IPR020094">
    <property type="entry name" value="TruA/RsuA/RluB/E/F_N"/>
</dbReference>
<dbReference type="Proteomes" id="UP000824160">
    <property type="component" value="Unassembled WGS sequence"/>
</dbReference>
<dbReference type="InterPro" id="IPR042092">
    <property type="entry name" value="PsdUridine_s_RsuA/RluB/E/F_cat"/>
</dbReference>
<dbReference type="Gene3D" id="3.10.290.10">
    <property type="entry name" value="RNA-binding S4 domain"/>
    <property type="match status" value="1"/>
</dbReference>
<dbReference type="InterPro" id="IPR002942">
    <property type="entry name" value="S4_RNA-bd"/>
</dbReference>
<dbReference type="FunFam" id="3.30.70.1560:FF:000001">
    <property type="entry name" value="Pseudouridine synthase"/>
    <property type="match status" value="1"/>
</dbReference>
<dbReference type="SMART" id="SM00363">
    <property type="entry name" value="S4"/>
    <property type="match status" value="1"/>
</dbReference>
<dbReference type="SUPFAM" id="SSF55174">
    <property type="entry name" value="Alpha-L RNA-binding motif"/>
    <property type="match status" value="1"/>
</dbReference>